<dbReference type="EMBL" id="BAAADS010000005">
    <property type="protein sequence ID" value="GAA0594064.1"/>
    <property type="molecule type" value="Genomic_DNA"/>
</dbReference>
<name>A0ABP3QN48_9BACI</name>
<comment type="caution">
    <text evidence="1">The sequence shown here is derived from an EMBL/GenBank/DDBJ whole genome shotgun (WGS) entry which is preliminary data.</text>
</comment>
<organism evidence="1 2">
    <name type="scientific">Virgibacillus siamensis</name>
    <dbReference type="NCBI Taxonomy" id="480071"/>
    <lineage>
        <taxon>Bacteria</taxon>
        <taxon>Bacillati</taxon>
        <taxon>Bacillota</taxon>
        <taxon>Bacilli</taxon>
        <taxon>Bacillales</taxon>
        <taxon>Bacillaceae</taxon>
        <taxon>Virgibacillus</taxon>
    </lineage>
</organism>
<evidence type="ECO:0000313" key="1">
    <source>
        <dbReference type="EMBL" id="GAA0594064.1"/>
    </source>
</evidence>
<accession>A0ABP3QN48</accession>
<gene>
    <name evidence="1" type="ORF">GCM10009001_07730</name>
</gene>
<sequence>MSLNEEGVHKFLDWTYEKVLNGVPGTVSAYELASNRAIRIRISKAKWHQNCSEGWRSTN</sequence>
<proteinExistence type="predicted"/>
<dbReference type="Proteomes" id="UP001500866">
    <property type="component" value="Unassembled WGS sequence"/>
</dbReference>
<dbReference type="RefSeq" id="WP_343810468.1">
    <property type="nucleotide sequence ID" value="NZ_BAAADS010000005.1"/>
</dbReference>
<evidence type="ECO:0000313" key="2">
    <source>
        <dbReference type="Proteomes" id="UP001500866"/>
    </source>
</evidence>
<protein>
    <submittedName>
        <fullName evidence="1">Uncharacterized protein</fullName>
    </submittedName>
</protein>
<keyword evidence="2" id="KW-1185">Reference proteome</keyword>
<reference evidence="2" key="1">
    <citation type="journal article" date="2019" name="Int. J. Syst. Evol. Microbiol.">
        <title>The Global Catalogue of Microorganisms (GCM) 10K type strain sequencing project: providing services to taxonomists for standard genome sequencing and annotation.</title>
        <authorList>
            <consortium name="The Broad Institute Genomics Platform"/>
            <consortium name="The Broad Institute Genome Sequencing Center for Infectious Disease"/>
            <person name="Wu L."/>
            <person name="Ma J."/>
        </authorList>
    </citation>
    <scope>NUCLEOTIDE SEQUENCE [LARGE SCALE GENOMIC DNA]</scope>
    <source>
        <strain evidence="2">JCM 15395</strain>
    </source>
</reference>